<evidence type="ECO:0008006" key="4">
    <source>
        <dbReference type="Google" id="ProtNLM"/>
    </source>
</evidence>
<sequence length="645" mass="68707">MLGLVVVAWVAAVHASNNPMVLGVCLLIAVVYLIGGAELQRYRKATAGLQTALDTLQDTPAELAHWLHTLDVSLRAAVGLRVAGERVALPAPTLPAYLSGVLVLLGMLGTLLGMMVTLRGTGIALESASDLQAIRDSLAAPVKGLGYAFGTSIAGIASSAVLGVLTTLCRRQRLFAARALDTAIAGPLQVFTRDHRQEGTWQLLHNQSALLPTLVERLQTLADAIERRDAVAHAQQAERQQTFLDRNEAAYLQLAERVQRSLQDGVAKGADAASRALQPVVQATMAEIASSAHSVHERVAQTMQTQVQASHDSLQTATGQIAVHWQQAMQAQSAAQATAWDAAMLRQQAAQAALVEAQQQVLSNTVGHFQQQAEALLAQLAVTQRDAQTELAAQDSQRLDAWRTAMVEHGEVLCAAWAQLGESSAQRQQQMCDALQASAEAIATNGRQQANATLTEIGTLMQAAAEAPRVAAEVIGELRQSLADSMQRDTAMLAERNQLLDTLGALLDAVNRASGEQARAIETLVGTSSQLLETVGARFDARIEADAQKLDAAATRASASALEIASLGDAFAAAVDAFGANNTQMAERLQTIERALEKSLLRSDEQLAYYVAQAREVVDLSLLAQRQIVDDLRQLEVQRGALSVA</sequence>
<keyword evidence="1" id="KW-1133">Transmembrane helix</keyword>
<proteinExistence type="predicted"/>
<reference evidence="2" key="1">
    <citation type="submission" date="2021-09" db="EMBL/GenBank/DDBJ databases">
        <authorList>
            <person name="Wu T."/>
            <person name="Guo S.Z."/>
        </authorList>
    </citation>
    <scope>NUCLEOTIDE SEQUENCE</scope>
    <source>
        <strain evidence="2">RSS-23</strain>
    </source>
</reference>
<evidence type="ECO:0000256" key="1">
    <source>
        <dbReference type="SAM" id="Phobius"/>
    </source>
</evidence>
<name>A0ABS7TB08_9GAMM</name>
<keyword evidence="1" id="KW-0472">Membrane</keyword>
<keyword evidence="3" id="KW-1185">Reference proteome</keyword>
<accession>A0ABS7TB08</accession>
<feature type="transmembrane region" description="Helical" evidence="1">
    <location>
        <begin position="145"/>
        <end position="168"/>
    </location>
</feature>
<protein>
    <recommendedName>
        <fullName evidence="4">DUF802 domain-containing protein</fullName>
    </recommendedName>
</protein>
<keyword evidence="1" id="KW-0812">Transmembrane</keyword>
<organism evidence="2 3">
    <name type="scientific">Thermomonas beijingensis</name>
    <dbReference type="NCBI Taxonomy" id="2872701"/>
    <lineage>
        <taxon>Bacteria</taxon>
        <taxon>Pseudomonadati</taxon>
        <taxon>Pseudomonadota</taxon>
        <taxon>Gammaproteobacteria</taxon>
        <taxon>Lysobacterales</taxon>
        <taxon>Lysobacteraceae</taxon>
        <taxon>Thermomonas</taxon>
    </lineage>
</organism>
<evidence type="ECO:0000313" key="2">
    <source>
        <dbReference type="EMBL" id="MBZ4185003.1"/>
    </source>
</evidence>
<dbReference type="EMBL" id="JAIQDJ010000001">
    <property type="protein sequence ID" value="MBZ4185003.1"/>
    <property type="molecule type" value="Genomic_DNA"/>
</dbReference>
<gene>
    <name evidence="2" type="ORF">K7B09_01520</name>
</gene>
<feature type="transmembrane region" description="Helical" evidence="1">
    <location>
        <begin position="20"/>
        <end position="39"/>
    </location>
</feature>
<comment type="caution">
    <text evidence="2">The sequence shown here is derived from an EMBL/GenBank/DDBJ whole genome shotgun (WGS) entry which is preliminary data.</text>
</comment>
<dbReference type="Proteomes" id="UP001430290">
    <property type="component" value="Unassembled WGS sequence"/>
</dbReference>
<feature type="transmembrane region" description="Helical" evidence="1">
    <location>
        <begin position="96"/>
        <end position="118"/>
    </location>
</feature>
<evidence type="ECO:0000313" key="3">
    <source>
        <dbReference type="Proteomes" id="UP001430290"/>
    </source>
</evidence>